<protein>
    <submittedName>
        <fullName evidence="2">Uncharacterized protein</fullName>
    </submittedName>
</protein>
<feature type="region of interest" description="Disordered" evidence="1">
    <location>
        <begin position="60"/>
        <end position="100"/>
    </location>
</feature>
<accession>A0A427DKH1</accession>
<gene>
    <name evidence="2" type="ORF">EGJ28_23165</name>
</gene>
<evidence type="ECO:0000313" key="2">
    <source>
        <dbReference type="EMBL" id="RRV03799.1"/>
    </source>
</evidence>
<evidence type="ECO:0000256" key="1">
    <source>
        <dbReference type="SAM" id="MobiDB-lite"/>
    </source>
</evidence>
<dbReference type="EMBL" id="RHQL01000028">
    <property type="protein sequence ID" value="RRV03799.1"/>
    <property type="molecule type" value="Genomic_DNA"/>
</dbReference>
<comment type="caution">
    <text evidence="2">The sequence shown here is derived from an EMBL/GenBank/DDBJ whole genome shotgun (WGS) entry which is preliminary data.</text>
</comment>
<dbReference type="AlphaFoldDB" id="A0A427DKH1"/>
<sequence>MLLKAVDKDRLRRMLEAAVSQKLQTDPDAITLYAPVLPVTPRPYQAKPTAQQMAYQEELERIQTQASDAPVDSGDGDSDFAEYPGLVQAAQGVRQKRRPN</sequence>
<organism evidence="2 3">
    <name type="scientific">Stutzerimonas xanthomarina</name>
    <dbReference type="NCBI Taxonomy" id="271420"/>
    <lineage>
        <taxon>Bacteria</taxon>
        <taxon>Pseudomonadati</taxon>
        <taxon>Pseudomonadota</taxon>
        <taxon>Gammaproteobacteria</taxon>
        <taxon>Pseudomonadales</taxon>
        <taxon>Pseudomonadaceae</taxon>
        <taxon>Stutzerimonas</taxon>
    </lineage>
</organism>
<name>A0A427DKH1_9GAMM</name>
<dbReference type="Proteomes" id="UP000276506">
    <property type="component" value="Unassembled WGS sequence"/>
</dbReference>
<reference evidence="2 3" key="1">
    <citation type="submission" date="2018-10" db="EMBL/GenBank/DDBJ databases">
        <title>Transmission dynamics of multidrug resistant bacteria on intensive care unit surfaces.</title>
        <authorList>
            <person name="D'Souza A.W."/>
            <person name="Potter R.F."/>
            <person name="Wallace M."/>
            <person name="Shupe A."/>
            <person name="Patel S."/>
            <person name="Sun S."/>
            <person name="Gul D."/>
            <person name="Kwon J.H."/>
            <person name="Andleeb S."/>
            <person name="Burnham C.-A.D."/>
            <person name="Dantas G."/>
        </authorList>
    </citation>
    <scope>NUCLEOTIDE SEQUENCE [LARGE SCALE GENOMIC DNA]</scope>
    <source>
        <strain evidence="2 3">PX_177</strain>
    </source>
</reference>
<proteinExistence type="predicted"/>
<evidence type="ECO:0000313" key="3">
    <source>
        <dbReference type="Proteomes" id="UP000276506"/>
    </source>
</evidence>